<dbReference type="EMBL" id="CM047909">
    <property type="protein sequence ID" value="KAJ0078797.1"/>
    <property type="molecule type" value="Genomic_DNA"/>
</dbReference>
<accession>A0ACC0ZVL9</accession>
<protein>
    <submittedName>
        <fullName evidence="1">Uncharacterized protein</fullName>
    </submittedName>
</protein>
<evidence type="ECO:0000313" key="1">
    <source>
        <dbReference type="EMBL" id="KAJ0078797.1"/>
    </source>
</evidence>
<gene>
    <name evidence="1" type="ORF">Patl1_24058</name>
</gene>
<reference evidence="2" key="1">
    <citation type="journal article" date="2023" name="G3 (Bethesda)">
        <title>Genome assembly and association tests identify interacting loci associated with vigor, precocity, and sex in interspecific pistachio rootstocks.</title>
        <authorList>
            <person name="Palmer W."/>
            <person name="Jacygrad E."/>
            <person name="Sagayaradj S."/>
            <person name="Cavanaugh K."/>
            <person name="Han R."/>
            <person name="Bertier L."/>
            <person name="Beede B."/>
            <person name="Kafkas S."/>
            <person name="Golino D."/>
            <person name="Preece J."/>
            <person name="Michelmore R."/>
        </authorList>
    </citation>
    <scope>NUCLEOTIDE SEQUENCE [LARGE SCALE GENOMIC DNA]</scope>
</reference>
<proteinExistence type="predicted"/>
<keyword evidence="2" id="KW-1185">Reference proteome</keyword>
<organism evidence="1 2">
    <name type="scientific">Pistacia atlantica</name>
    <dbReference type="NCBI Taxonomy" id="434234"/>
    <lineage>
        <taxon>Eukaryota</taxon>
        <taxon>Viridiplantae</taxon>
        <taxon>Streptophyta</taxon>
        <taxon>Embryophyta</taxon>
        <taxon>Tracheophyta</taxon>
        <taxon>Spermatophyta</taxon>
        <taxon>Magnoliopsida</taxon>
        <taxon>eudicotyledons</taxon>
        <taxon>Gunneridae</taxon>
        <taxon>Pentapetalae</taxon>
        <taxon>rosids</taxon>
        <taxon>malvids</taxon>
        <taxon>Sapindales</taxon>
        <taxon>Anacardiaceae</taxon>
        <taxon>Pistacia</taxon>
    </lineage>
</organism>
<comment type="caution">
    <text evidence="1">The sequence shown here is derived from an EMBL/GenBank/DDBJ whole genome shotgun (WGS) entry which is preliminary data.</text>
</comment>
<dbReference type="Proteomes" id="UP001164250">
    <property type="component" value="Chromosome 13"/>
</dbReference>
<evidence type="ECO:0000313" key="2">
    <source>
        <dbReference type="Proteomes" id="UP001164250"/>
    </source>
</evidence>
<sequence length="140" mass="16107">MNPYLWVMCNDSEEGKRLPSLVSLKEIEPTETTMEVVLIDRHGDSRLKELEDRAQELYCASENTLVLVEKLGQLVAICMGNFSLEQGDLHKRWKLVSRRLRRYRKCMVIPIGSLTMGLCRHRAVLFKPCSDLTVGWVEPS</sequence>
<name>A0ACC0ZVL9_9ROSI</name>